<protein>
    <recommendedName>
        <fullName evidence="2">Metallo-beta-lactamase domain-containing protein</fullName>
    </recommendedName>
</protein>
<dbReference type="PANTHER" id="PTHR43546:SF9">
    <property type="entry name" value="L-ASCORBATE-6-PHOSPHATE LACTONASE ULAG-RELATED"/>
    <property type="match status" value="1"/>
</dbReference>
<sequence>MKFRQVRNATVLIEYAGTRFLVDPMLASKGTYPGLEGTVNGHLKWPTVELPIAMDAILDVDAVIVTHTHPDHWDETAKSVVPKSLPVFVQHERDARLVKASGFMDVRLLTHRTQYNGVTLVKTPGQHGTDDAIHAIGELLGEVCGVVFRHADEKTLYLAGDTVWNKHVEQNLKRFRPDVVIVNSGDAQVVGLGAIIMGKEDVYEVHRAAPQATLIASHMEAVNHAALTRQALREFSMEKGMTDRLLVPEDGQAYVF</sequence>
<keyword evidence="1" id="KW-0378">Hydrolase</keyword>
<feature type="domain" description="Metallo-beta-lactamase" evidence="2">
    <location>
        <begin position="18"/>
        <end position="219"/>
    </location>
</feature>
<dbReference type="Proteomes" id="UP000070255">
    <property type="component" value="Unassembled WGS sequence"/>
</dbReference>
<dbReference type="InterPro" id="IPR050114">
    <property type="entry name" value="UPF0173_UPF0282_UlaG_hydrolase"/>
</dbReference>
<dbReference type="InterPro" id="IPR001279">
    <property type="entry name" value="Metallo-B-lactamas"/>
</dbReference>
<dbReference type="SUPFAM" id="SSF56281">
    <property type="entry name" value="Metallo-hydrolase/oxidoreductase"/>
    <property type="match status" value="1"/>
</dbReference>
<comment type="caution">
    <text evidence="3">The sequence shown here is derived from an EMBL/GenBank/DDBJ whole genome shotgun (WGS) entry which is preliminary data.</text>
</comment>
<organism evidence="3 4">
    <name type="scientific">Burkholderia savannae</name>
    <dbReference type="NCBI Taxonomy" id="1637837"/>
    <lineage>
        <taxon>Bacteria</taxon>
        <taxon>Pseudomonadati</taxon>
        <taxon>Pseudomonadota</taxon>
        <taxon>Betaproteobacteria</taxon>
        <taxon>Burkholderiales</taxon>
        <taxon>Burkholderiaceae</taxon>
        <taxon>Burkholderia</taxon>
        <taxon>pseudomallei group</taxon>
    </lineage>
</organism>
<evidence type="ECO:0000259" key="2">
    <source>
        <dbReference type="Pfam" id="PF12706"/>
    </source>
</evidence>
<evidence type="ECO:0000313" key="4">
    <source>
        <dbReference type="Proteomes" id="UP000070255"/>
    </source>
</evidence>
<dbReference type="Gene3D" id="3.60.15.10">
    <property type="entry name" value="Ribonuclease Z/Hydroxyacylglutathione hydrolase-like"/>
    <property type="match status" value="1"/>
</dbReference>
<evidence type="ECO:0000256" key="1">
    <source>
        <dbReference type="ARBA" id="ARBA00022801"/>
    </source>
</evidence>
<dbReference type="PANTHER" id="PTHR43546">
    <property type="entry name" value="UPF0173 METAL-DEPENDENT HYDROLASE MJ1163-RELATED"/>
    <property type="match status" value="1"/>
</dbReference>
<name>A0ABR5TCX4_9BURK</name>
<gene>
    <name evidence="3" type="ORF">WS72_07655</name>
</gene>
<keyword evidence="4" id="KW-1185">Reference proteome</keyword>
<proteinExistence type="predicted"/>
<evidence type="ECO:0000313" key="3">
    <source>
        <dbReference type="EMBL" id="KWZ42750.1"/>
    </source>
</evidence>
<dbReference type="InterPro" id="IPR036866">
    <property type="entry name" value="RibonucZ/Hydroxyglut_hydro"/>
</dbReference>
<dbReference type="RefSeq" id="WP_059669882.1">
    <property type="nucleotide sequence ID" value="NZ_LNJQ01000001.1"/>
</dbReference>
<reference evidence="3 4" key="1">
    <citation type="submission" date="2015-11" db="EMBL/GenBank/DDBJ databases">
        <authorList>
            <person name="Sahl J."/>
            <person name="Wagner D."/>
            <person name="Keim P."/>
        </authorList>
    </citation>
    <scope>NUCLEOTIDE SEQUENCE [LARGE SCALE GENOMIC DNA]</scope>
    <source>
        <strain evidence="3 4">BDU18</strain>
    </source>
</reference>
<accession>A0ABR5TCX4</accession>
<dbReference type="EMBL" id="LNJQ01000001">
    <property type="protein sequence ID" value="KWZ42750.1"/>
    <property type="molecule type" value="Genomic_DNA"/>
</dbReference>
<dbReference type="Pfam" id="PF12706">
    <property type="entry name" value="Lactamase_B_2"/>
    <property type="match status" value="1"/>
</dbReference>